<organism evidence="2">
    <name type="scientific">Sesamum angustifolium</name>
    <dbReference type="NCBI Taxonomy" id="2727405"/>
    <lineage>
        <taxon>Eukaryota</taxon>
        <taxon>Viridiplantae</taxon>
        <taxon>Streptophyta</taxon>
        <taxon>Embryophyta</taxon>
        <taxon>Tracheophyta</taxon>
        <taxon>Spermatophyta</taxon>
        <taxon>Magnoliopsida</taxon>
        <taxon>eudicotyledons</taxon>
        <taxon>Gunneridae</taxon>
        <taxon>Pentapetalae</taxon>
        <taxon>asterids</taxon>
        <taxon>lamiids</taxon>
        <taxon>Lamiales</taxon>
        <taxon>Pedaliaceae</taxon>
        <taxon>Sesamum</taxon>
    </lineage>
</organism>
<gene>
    <name evidence="2" type="ORF">Sangu_1692600</name>
</gene>
<protein>
    <recommendedName>
        <fullName evidence="3">Secreted protein</fullName>
    </recommendedName>
</protein>
<reference evidence="2" key="1">
    <citation type="submission" date="2020-06" db="EMBL/GenBank/DDBJ databases">
        <authorList>
            <person name="Li T."/>
            <person name="Hu X."/>
            <person name="Zhang T."/>
            <person name="Song X."/>
            <person name="Zhang H."/>
            <person name="Dai N."/>
            <person name="Sheng W."/>
            <person name="Hou X."/>
            <person name="Wei L."/>
        </authorList>
    </citation>
    <scope>NUCLEOTIDE SEQUENCE</scope>
    <source>
        <strain evidence="2">G01</strain>
        <tissue evidence="2">Leaf</tissue>
    </source>
</reference>
<feature type="chain" id="PRO_5043643562" description="Secreted protein" evidence="1">
    <location>
        <begin position="24"/>
        <end position="96"/>
    </location>
</feature>
<dbReference type="AlphaFoldDB" id="A0AAW2MK37"/>
<evidence type="ECO:0000256" key="1">
    <source>
        <dbReference type="SAM" id="SignalP"/>
    </source>
</evidence>
<keyword evidence="1" id="KW-0732">Signal</keyword>
<sequence>MANFMSFITLICILSLSRRPAFAADTPEGSSLRTYIVHVERPDGEERTADQSEDLESWYRSFLPPPREAQTRQTSVCFTHIVPCLKDLLPDYHRTR</sequence>
<reference evidence="2" key="2">
    <citation type="journal article" date="2024" name="Plant">
        <title>Genomic evolution and insights into agronomic trait innovations of Sesamum species.</title>
        <authorList>
            <person name="Miao H."/>
            <person name="Wang L."/>
            <person name="Qu L."/>
            <person name="Liu H."/>
            <person name="Sun Y."/>
            <person name="Le M."/>
            <person name="Wang Q."/>
            <person name="Wei S."/>
            <person name="Zheng Y."/>
            <person name="Lin W."/>
            <person name="Duan Y."/>
            <person name="Cao H."/>
            <person name="Xiong S."/>
            <person name="Wang X."/>
            <person name="Wei L."/>
            <person name="Li C."/>
            <person name="Ma Q."/>
            <person name="Ju M."/>
            <person name="Zhao R."/>
            <person name="Li G."/>
            <person name="Mu C."/>
            <person name="Tian Q."/>
            <person name="Mei H."/>
            <person name="Zhang T."/>
            <person name="Gao T."/>
            <person name="Zhang H."/>
        </authorList>
    </citation>
    <scope>NUCLEOTIDE SEQUENCE</scope>
    <source>
        <strain evidence="2">G01</strain>
    </source>
</reference>
<feature type="signal peptide" evidence="1">
    <location>
        <begin position="1"/>
        <end position="23"/>
    </location>
</feature>
<name>A0AAW2MK37_9LAMI</name>
<dbReference type="EMBL" id="JACGWK010000010">
    <property type="protein sequence ID" value="KAL0331471.1"/>
    <property type="molecule type" value="Genomic_DNA"/>
</dbReference>
<comment type="caution">
    <text evidence="2">The sequence shown here is derived from an EMBL/GenBank/DDBJ whole genome shotgun (WGS) entry which is preliminary data.</text>
</comment>
<proteinExistence type="predicted"/>
<evidence type="ECO:0000313" key="2">
    <source>
        <dbReference type="EMBL" id="KAL0331471.1"/>
    </source>
</evidence>
<accession>A0AAW2MK37</accession>
<evidence type="ECO:0008006" key="3">
    <source>
        <dbReference type="Google" id="ProtNLM"/>
    </source>
</evidence>